<comment type="function">
    <text evidence="4">Removes the pyruvyl group from chorismate, with concomitant aromatization of the ring, to provide 4-hydroxybenzoate (4HB) for the ubiquinone pathway.</text>
</comment>
<keyword evidence="3 4" id="KW-0456">Lyase</keyword>
<dbReference type="RefSeq" id="WP_268074107.1">
    <property type="nucleotide sequence ID" value="NZ_CP109965.1"/>
</dbReference>
<sequence>MHSFFPIGEQAHWQTDIVAQPEIKQWLFDPMSLTAKLKQVSSQFKLEVLGQAWFTPKDHTELNFSEPSLIREVLLYSQGQAWVYAHTQVPKSTIDSGNQSIANLGEQPLGENIFKHPNLSRANIEVAAFDLSSRVFKLAQSLNQKALPSTLYGRRSLFKLADKPLTVTEIFLADCEIYD</sequence>
<dbReference type="EMBL" id="CP109965">
    <property type="protein sequence ID" value="WAJ69818.1"/>
    <property type="molecule type" value="Genomic_DNA"/>
</dbReference>
<dbReference type="SUPFAM" id="SSF64288">
    <property type="entry name" value="Chorismate lyase-like"/>
    <property type="match status" value="1"/>
</dbReference>
<feature type="binding site" evidence="4">
    <location>
        <position position="169"/>
    </location>
    <ligand>
        <name>substrate</name>
    </ligand>
</feature>
<keyword evidence="4" id="KW-0670">Pyruvate</keyword>
<dbReference type="EC" id="4.1.3.40" evidence="4"/>
<evidence type="ECO:0000313" key="5">
    <source>
        <dbReference type="EMBL" id="WAJ69818.1"/>
    </source>
</evidence>
<comment type="similarity">
    <text evidence="4">Belongs to the UbiC family.</text>
</comment>
<evidence type="ECO:0000256" key="4">
    <source>
        <dbReference type="HAMAP-Rule" id="MF_01632"/>
    </source>
</evidence>
<keyword evidence="6" id="KW-1185">Reference proteome</keyword>
<evidence type="ECO:0000256" key="2">
    <source>
        <dbReference type="ARBA" id="ARBA00022688"/>
    </source>
</evidence>
<dbReference type="HAMAP" id="MF_01632">
    <property type="entry name" value="UbiC"/>
    <property type="match status" value="1"/>
</dbReference>
<comment type="catalytic activity">
    <reaction evidence="4">
        <text>chorismate = 4-hydroxybenzoate + pyruvate</text>
        <dbReference type="Rhea" id="RHEA:16505"/>
        <dbReference type="ChEBI" id="CHEBI:15361"/>
        <dbReference type="ChEBI" id="CHEBI:17879"/>
        <dbReference type="ChEBI" id="CHEBI:29748"/>
        <dbReference type="EC" id="4.1.3.40"/>
    </reaction>
</comment>
<dbReference type="InterPro" id="IPR007440">
    <property type="entry name" value="Chorismate--pyruvate_lyase"/>
</dbReference>
<keyword evidence="2 4" id="KW-0831">Ubiquinone biosynthesis</keyword>
<dbReference type="Proteomes" id="UP001163726">
    <property type="component" value="Chromosome"/>
</dbReference>
<feature type="binding site" evidence="4">
    <location>
        <position position="71"/>
    </location>
    <ligand>
        <name>substrate</name>
    </ligand>
</feature>
<dbReference type="InterPro" id="IPR028978">
    <property type="entry name" value="Chorismate_lyase_/UTRA_dom_sf"/>
</dbReference>
<comment type="pathway">
    <text evidence="4">Cofactor biosynthesis; ubiquinone biosynthesis.</text>
</comment>
<dbReference type="GO" id="GO:0008813">
    <property type="term" value="F:chorismate lyase activity"/>
    <property type="evidence" value="ECO:0007669"/>
    <property type="project" value="UniProtKB-EC"/>
</dbReference>
<dbReference type="Pfam" id="PF04345">
    <property type="entry name" value="Chor_lyase"/>
    <property type="match status" value="1"/>
</dbReference>
<proteinExistence type="inferred from homology"/>
<dbReference type="PANTHER" id="PTHR38683">
    <property type="entry name" value="CHORISMATE PYRUVATE-LYASE"/>
    <property type="match status" value="1"/>
</dbReference>
<feature type="binding site" evidence="4">
    <location>
        <position position="109"/>
    </location>
    <ligand>
        <name>substrate</name>
    </ligand>
</feature>
<comment type="subcellular location">
    <subcellularLocation>
        <location evidence="4">Cytoplasm</location>
    </subcellularLocation>
</comment>
<organism evidence="5 6">
    <name type="scientific">Catenovulum adriaticum</name>
    <dbReference type="NCBI Taxonomy" id="2984846"/>
    <lineage>
        <taxon>Bacteria</taxon>
        <taxon>Pseudomonadati</taxon>
        <taxon>Pseudomonadota</taxon>
        <taxon>Gammaproteobacteria</taxon>
        <taxon>Alteromonadales</taxon>
        <taxon>Alteromonadaceae</taxon>
        <taxon>Catenovulum</taxon>
    </lineage>
</organism>
<evidence type="ECO:0000256" key="1">
    <source>
        <dbReference type="ARBA" id="ARBA00022490"/>
    </source>
</evidence>
<dbReference type="Gene3D" id="3.40.1410.10">
    <property type="entry name" value="Chorismate lyase-like"/>
    <property type="match status" value="1"/>
</dbReference>
<evidence type="ECO:0000313" key="6">
    <source>
        <dbReference type="Proteomes" id="UP001163726"/>
    </source>
</evidence>
<name>A0ABY7AKQ8_9ALTE</name>
<reference evidence="5" key="1">
    <citation type="submission" date="2022-10" db="EMBL/GenBank/DDBJ databases">
        <title>Catenovulum adriacola sp. nov. isolated in the Harbour of Susak.</title>
        <authorList>
            <person name="Schoch T."/>
            <person name="Reich S.J."/>
            <person name="Stoeferle S."/>
            <person name="Flaiz M."/>
            <person name="Kazda M."/>
            <person name="Riedel C.U."/>
            <person name="Duerre P."/>
        </authorList>
    </citation>
    <scope>NUCLEOTIDE SEQUENCE</scope>
    <source>
        <strain evidence="5">TS8</strain>
    </source>
</reference>
<comment type="caution">
    <text evidence="4">Lacks conserved residue(s) required for the propagation of feature annotation.</text>
</comment>
<dbReference type="PANTHER" id="PTHR38683:SF1">
    <property type="entry name" value="CHORISMATE PYRUVATE-LYASE"/>
    <property type="match status" value="1"/>
</dbReference>
<accession>A0ABY7AKQ8</accession>
<gene>
    <name evidence="4" type="primary">ubiC</name>
    <name evidence="5" type="ORF">OLW01_11745</name>
</gene>
<protein>
    <recommendedName>
        <fullName evidence="4">Probable chorismate pyruvate-lyase</fullName>
        <shortName evidence="4">CL</shortName>
        <shortName evidence="4">CPL</shortName>
        <ecNumber evidence="4">4.1.3.40</ecNumber>
    </recommendedName>
</protein>
<keyword evidence="1 4" id="KW-0963">Cytoplasm</keyword>
<evidence type="ECO:0000256" key="3">
    <source>
        <dbReference type="ARBA" id="ARBA00023239"/>
    </source>
</evidence>